<gene>
    <name evidence="1" type="ORF">CN311_15965</name>
</gene>
<comment type="caution">
    <text evidence="1">The sequence shown here is derived from an EMBL/GenBank/DDBJ whole genome shotgun (WGS) entry which is preliminary data.</text>
</comment>
<reference evidence="1 2" key="1">
    <citation type="submission" date="2017-09" db="EMBL/GenBank/DDBJ databases">
        <title>Mesorhizobum sanjuanii sp. nov. isolated from nodules of Lotus tenuis in saline-alkaline lowlands of Flooding Pampa.</title>
        <authorList>
            <person name="Sannazzaro A.I."/>
            <person name="Torres Tejerizo G.A."/>
            <person name="Fontana F."/>
            <person name="Cumpa Velazquez L.M."/>
            <person name="Hansen L."/>
            <person name="Pistorio M."/>
            <person name="Estrella M.J."/>
        </authorList>
    </citation>
    <scope>NUCLEOTIDE SEQUENCE [LARGE SCALE GENOMIC DNA]</scope>
    <source>
        <strain evidence="1 2">BSA136</strain>
    </source>
</reference>
<evidence type="ECO:0000313" key="2">
    <source>
        <dbReference type="Proteomes" id="UP000219182"/>
    </source>
</evidence>
<dbReference type="AlphaFoldDB" id="A0A2A6FEF2"/>
<sequence>MATIESAAAEQNSCVDWIDYRLSLNEERLTMHVHVEAGGRYYTGTFACRLSRSCYGHGMMLIGTLKDGPDLNVLAIYEK</sequence>
<dbReference type="EMBL" id="NWQG01000095">
    <property type="protein sequence ID" value="PDQ20112.1"/>
    <property type="molecule type" value="Genomic_DNA"/>
</dbReference>
<protein>
    <submittedName>
        <fullName evidence="1">Uncharacterized protein</fullName>
    </submittedName>
</protein>
<keyword evidence="2" id="KW-1185">Reference proteome</keyword>
<name>A0A2A6FEF2_9HYPH</name>
<evidence type="ECO:0000313" key="1">
    <source>
        <dbReference type="EMBL" id="PDQ20112.1"/>
    </source>
</evidence>
<organism evidence="1 2">
    <name type="scientific">Mesorhizobium sanjuanii</name>
    <dbReference type="NCBI Taxonomy" id="2037900"/>
    <lineage>
        <taxon>Bacteria</taxon>
        <taxon>Pseudomonadati</taxon>
        <taxon>Pseudomonadota</taxon>
        <taxon>Alphaproteobacteria</taxon>
        <taxon>Hyphomicrobiales</taxon>
        <taxon>Phyllobacteriaceae</taxon>
        <taxon>Mesorhizobium</taxon>
    </lineage>
</organism>
<dbReference type="Proteomes" id="UP000219182">
    <property type="component" value="Unassembled WGS sequence"/>
</dbReference>
<proteinExistence type="predicted"/>
<accession>A0A2A6FEF2</accession>
<dbReference type="RefSeq" id="WP_133117188.1">
    <property type="nucleotide sequence ID" value="NZ_NWQG01000095.1"/>
</dbReference>